<dbReference type="PANTHER" id="PTHR33540:SF2">
    <property type="entry name" value="TRNA THREONYLCARBAMOYLADENOSINE BIOSYNTHESIS PROTEIN TSAE"/>
    <property type="match status" value="1"/>
</dbReference>
<keyword evidence="12" id="KW-1185">Reference proteome</keyword>
<comment type="similarity">
    <text evidence="2">Belongs to the TsaE family.</text>
</comment>
<name>R2SS52_9ENTE</name>
<dbReference type="OrthoDB" id="9815896at2"/>
<dbReference type="Pfam" id="PF02367">
    <property type="entry name" value="TsaE"/>
    <property type="match status" value="1"/>
</dbReference>
<evidence type="ECO:0000256" key="4">
    <source>
        <dbReference type="ARBA" id="ARBA00022490"/>
    </source>
</evidence>
<dbReference type="Gene3D" id="3.40.50.300">
    <property type="entry name" value="P-loop containing nucleotide triphosphate hydrolases"/>
    <property type="match status" value="1"/>
</dbReference>
<dbReference type="GO" id="GO:0005524">
    <property type="term" value="F:ATP binding"/>
    <property type="evidence" value="ECO:0007669"/>
    <property type="project" value="UniProtKB-KW"/>
</dbReference>
<evidence type="ECO:0000256" key="2">
    <source>
        <dbReference type="ARBA" id="ARBA00007599"/>
    </source>
</evidence>
<accession>R2SS52</accession>
<comment type="caution">
    <text evidence="11">The sequence shown here is derived from an EMBL/GenBank/DDBJ whole genome shotgun (WGS) entry which is preliminary data.</text>
</comment>
<organism evidence="11 12">
    <name type="scientific">Enterococcus pallens ATCC BAA-351</name>
    <dbReference type="NCBI Taxonomy" id="1158607"/>
    <lineage>
        <taxon>Bacteria</taxon>
        <taxon>Bacillati</taxon>
        <taxon>Bacillota</taxon>
        <taxon>Bacilli</taxon>
        <taxon>Lactobacillales</taxon>
        <taxon>Enterococcaceae</taxon>
        <taxon>Enterococcus</taxon>
    </lineage>
</organism>
<keyword evidence="7" id="KW-0547">Nucleotide-binding</keyword>
<evidence type="ECO:0000256" key="3">
    <source>
        <dbReference type="ARBA" id="ARBA00019010"/>
    </source>
</evidence>
<keyword evidence="5" id="KW-0819">tRNA processing</keyword>
<proteinExistence type="inferred from homology"/>
<evidence type="ECO:0000256" key="1">
    <source>
        <dbReference type="ARBA" id="ARBA00004496"/>
    </source>
</evidence>
<reference evidence="11 12" key="1">
    <citation type="submission" date="2013-02" db="EMBL/GenBank/DDBJ databases">
        <title>The Genome Sequence of Enterococcus pallens BAA-351.</title>
        <authorList>
            <consortium name="The Broad Institute Genome Sequencing Platform"/>
            <consortium name="The Broad Institute Genome Sequencing Center for Infectious Disease"/>
            <person name="Earl A.M."/>
            <person name="Gilmore M.S."/>
            <person name="Lebreton F."/>
            <person name="Walker B."/>
            <person name="Young S.K."/>
            <person name="Zeng Q."/>
            <person name="Gargeya S."/>
            <person name="Fitzgerald M."/>
            <person name="Haas B."/>
            <person name="Abouelleil A."/>
            <person name="Alvarado L."/>
            <person name="Arachchi H.M."/>
            <person name="Berlin A.M."/>
            <person name="Chapman S.B."/>
            <person name="Dewar J."/>
            <person name="Goldberg J."/>
            <person name="Griggs A."/>
            <person name="Gujja S."/>
            <person name="Hansen M."/>
            <person name="Howarth C."/>
            <person name="Imamovic A."/>
            <person name="Larimer J."/>
            <person name="McCowan C."/>
            <person name="Murphy C."/>
            <person name="Neiman D."/>
            <person name="Pearson M."/>
            <person name="Priest M."/>
            <person name="Roberts A."/>
            <person name="Saif S."/>
            <person name="Shea T."/>
            <person name="Sisk P."/>
            <person name="Sykes S."/>
            <person name="Wortman J."/>
            <person name="Nusbaum C."/>
            <person name="Birren B."/>
        </authorList>
    </citation>
    <scope>NUCLEOTIDE SEQUENCE [LARGE SCALE GENOMIC DNA]</scope>
    <source>
        <strain evidence="11 12">ATCC BAA-351</strain>
    </source>
</reference>
<dbReference type="NCBIfam" id="TIGR00150">
    <property type="entry name" value="T6A_YjeE"/>
    <property type="match status" value="1"/>
</dbReference>
<protein>
    <recommendedName>
        <fullName evidence="3">tRNA threonylcarbamoyladenosine biosynthesis protein TsaE</fullName>
    </recommendedName>
    <alternativeName>
        <fullName evidence="10">t(6)A37 threonylcarbamoyladenosine biosynthesis protein TsaE</fullName>
    </alternativeName>
</protein>
<keyword evidence="9" id="KW-0460">Magnesium</keyword>
<evidence type="ECO:0000256" key="8">
    <source>
        <dbReference type="ARBA" id="ARBA00022840"/>
    </source>
</evidence>
<dbReference type="HOGENOM" id="CLU_087829_3_0_9"/>
<evidence type="ECO:0000256" key="10">
    <source>
        <dbReference type="ARBA" id="ARBA00032441"/>
    </source>
</evidence>
<evidence type="ECO:0000313" key="12">
    <source>
        <dbReference type="Proteomes" id="UP000013782"/>
    </source>
</evidence>
<evidence type="ECO:0000256" key="9">
    <source>
        <dbReference type="ARBA" id="ARBA00022842"/>
    </source>
</evidence>
<dbReference type="eggNOG" id="COG0802">
    <property type="taxonomic scope" value="Bacteria"/>
</dbReference>
<dbReference type="RefSeq" id="WP_010755831.1">
    <property type="nucleotide sequence ID" value="NZ_ASWD01000007.1"/>
</dbReference>
<evidence type="ECO:0000313" key="11">
    <source>
        <dbReference type="EMBL" id="EOH98100.1"/>
    </source>
</evidence>
<dbReference type="GO" id="GO:0046872">
    <property type="term" value="F:metal ion binding"/>
    <property type="evidence" value="ECO:0007669"/>
    <property type="project" value="UniProtKB-KW"/>
</dbReference>
<keyword evidence="4" id="KW-0963">Cytoplasm</keyword>
<dbReference type="STRING" id="160454.RV10_GL002646"/>
<dbReference type="EMBL" id="AJAQ01000001">
    <property type="protein sequence ID" value="EOH98100.1"/>
    <property type="molecule type" value="Genomic_DNA"/>
</dbReference>
<keyword evidence="8" id="KW-0067">ATP-binding</keyword>
<dbReference type="SUPFAM" id="SSF52540">
    <property type="entry name" value="P-loop containing nucleoside triphosphate hydrolases"/>
    <property type="match status" value="1"/>
</dbReference>
<comment type="subcellular location">
    <subcellularLocation>
        <location evidence="1">Cytoplasm</location>
    </subcellularLocation>
</comment>
<gene>
    <name evidence="11" type="ORF">UAU_00774</name>
</gene>
<evidence type="ECO:0000256" key="6">
    <source>
        <dbReference type="ARBA" id="ARBA00022723"/>
    </source>
</evidence>
<dbReference type="AlphaFoldDB" id="R2SS52"/>
<dbReference type="Proteomes" id="UP000013782">
    <property type="component" value="Unassembled WGS sequence"/>
</dbReference>
<evidence type="ECO:0000256" key="5">
    <source>
        <dbReference type="ARBA" id="ARBA00022694"/>
    </source>
</evidence>
<dbReference type="PATRIC" id="fig|1158607.3.peg.775"/>
<dbReference type="GO" id="GO:0002949">
    <property type="term" value="P:tRNA threonylcarbamoyladenosine modification"/>
    <property type="evidence" value="ECO:0007669"/>
    <property type="project" value="InterPro"/>
</dbReference>
<evidence type="ECO:0000256" key="7">
    <source>
        <dbReference type="ARBA" id="ARBA00022741"/>
    </source>
</evidence>
<dbReference type="GO" id="GO:0005737">
    <property type="term" value="C:cytoplasm"/>
    <property type="evidence" value="ECO:0007669"/>
    <property type="project" value="UniProtKB-SubCell"/>
</dbReference>
<sequence length="157" mass="17642">MITLRDTQATERLGIIIGEVAEPGDNLVLTGDLGAGKTTLTKGIAKGLTIEQMIKSPTYTIIREYQQGRMPLYHMDVYRIESGADDLGLDEYFEGEGFSVVEWGRQLGEYVPEDYLELILHKDSENDEKRQVELTAYGNQGSALKERILKAWGLENE</sequence>
<keyword evidence="6" id="KW-0479">Metal-binding</keyword>
<dbReference type="InterPro" id="IPR003442">
    <property type="entry name" value="T6A_TsaE"/>
</dbReference>
<dbReference type="InterPro" id="IPR027417">
    <property type="entry name" value="P-loop_NTPase"/>
</dbReference>
<dbReference type="PANTHER" id="PTHR33540">
    <property type="entry name" value="TRNA THREONYLCARBAMOYLADENOSINE BIOSYNTHESIS PROTEIN TSAE"/>
    <property type="match status" value="1"/>
</dbReference>